<dbReference type="RefSeq" id="XP_010233591.1">
    <property type="nucleotide sequence ID" value="XM_010235289.1"/>
</dbReference>
<name>I1HUV4_BRADI</name>
<evidence type="ECO:0000313" key="10">
    <source>
        <dbReference type="EnsemblPlants" id="KQK11360"/>
    </source>
</evidence>
<dbReference type="InterPro" id="IPR001841">
    <property type="entry name" value="Znf_RING"/>
</dbReference>
<evidence type="ECO:0000256" key="6">
    <source>
        <dbReference type="ARBA" id="ARBA00024209"/>
    </source>
</evidence>
<keyword evidence="5" id="KW-0862">Zinc</keyword>
<dbReference type="eggNOG" id="KOG0800">
    <property type="taxonomic scope" value="Eukaryota"/>
</dbReference>
<reference evidence="9" key="2">
    <citation type="submission" date="2017-06" db="EMBL/GenBank/DDBJ databases">
        <title>WGS assembly of Brachypodium distachyon.</title>
        <authorList>
            <consortium name="The International Brachypodium Initiative"/>
            <person name="Lucas S."/>
            <person name="Harmon-Smith M."/>
            <person name="Lail K."/>
            <person name="Tice H."/>
            <person name="Grimwood J."/>
            <person name="Bruce D."/>
            <person name="Barry K."/>
            <person name="Shu S."/>
            <person name="Lindquist E."/>
            <person name="Wang M."/>
            <person name="Pitluck S."/>
            <person name="Vogel J.P."/>
            <person name="Garvin D.F."/>
            <person name="Mockler T.C."/>
            <person name="Schmutz J."/>
            <person name="Rokhsar D."/>
            <person name="Bevan M.W."/>
        </authorList>
    </citation>
    <scope>NUCLEOTIDE SEQUENCE</scope>
    <source>
        <strain evidence="9">Bd21</strain>
    </source>
</reference>
<comment type="similarity">
    <text evidence="6">Belongs to the RING-type zinc finger family. ATL subfamily.</text>
</comment>
<dbReference type="EC" id="2.3.2.27" evidence="2"/>
<feature type="domain" description="RING-type" evidence="8">
    <location>
        <begin position="194"/>
        <end position="237"/>
    </location>
</feature>
<proteinExistence type="inferred from homology"/>
<dbReference type="Gramene" id="KQK11360">
    <property type="protein sequence ID" value="KQK11360"/>
    <property type="gene ID" value="BRADI_2g59680v3"/>
</dbReference>
<dbReference type="Proteomes" id="UP000008810">
    <property type="component" value="Chromosome 2"/>
</dbReference>
<dbReference type="HOGENOM" id="CLU_1070955_0_0_1"/>
<dbReference type="GO" id="GO:0012505">
    <property type="term" value="C:endomembrane system"/>
    <property type="evidence" value="ECO:0000318"/>
    <property type="project" value="GO_Central"/>
</dbReference>
<evidence type="ECO:0000313" key="11">
    <source>
        <dbReference type="Proteomes" id="UP000008810"/>
    </source>
</evidence>
<organism evidence="9">
    <name type="scientific">Brachypodium distachyon</name>
    <name type="common">Purple false brome</name>
    <name type="synonym">Trachynia distachya</name>
    <dbReference type="NCBI Taxonomy" id="15368"/>
    <lineage>
        <taxon>Eukaryota</taxon>
        <taxon>Viridiplantae</taxon>
        <taxon>Streptophyta</taxon>
        <taxon>Embryophyta</taxon>
        <taxon>Tracheophyta</taxon>
        <taxon>Spermatophyta</taxon>
        <taxon>Magnoliopsida</taxon>
        <taxon>Liliopsida</taxon>
        <taxon>Poales</taxon>
        <taxon>Poaceae</taxon>
        <taxon>BOP clade</taxon>
        <taxon>Pooideae</taxon>
        <taxon>Stipodae</taxon>
        <taxon>Brachypodieae</taxon>
        <taxon>Brachypodium</taxon>
    </lineage>
</organism>
<reference evidence="9 10" key="1">
    <citation type="journal article" date="2010" name="Nature">
        <title>Genome sequencing and analysis of the model grass Brachypodium distachyon.</title>
        <authorList>
            <consortium name="International Brachypodium Initiative"/>
        </authorList>
    </citation>
    <scope>NUCLEOTIDE SEQUENCE [LARGE SCALE GENOMIC DNA]</scope>
    <source>
        <strain evidence="9 10">Bd21</strain>
    </source>
</reference>
<keyword evidence="11" id="KW-1185">Reference proteome</keyword>
<dbReference type="Gene3D" id="3.30.40.10">
    <property type="entry name" value="Zinc/RING finger domain, C3HC4 (zinc finger)"/>
    <property type="match status" value="1"/>
</dbReference>
<dbReference type="PANTHER" id="PTHR14155">
    <property type="entry name" value="RING FINGER DOMAIN-CONTAINING"/>
    <property type="match status" value="1"/>
</dbReference>
<keyword evidence="3" id="KW-0479">Metal-binding</keyword>
<dbReference type="GO" id="GO:0008270">
    <property type="term" value="F:zinc ion binding"/>
    <property type="evidence" value="ECO:0007669"/>
    <property type="project" value="UniProtKB-KW"/>
</dbReference>
<comment type="catalytic activity">
    <reaction evidence="1">
        <text>S-ubiquitinyl-[E2 ubiquitin-conjugating enzyme]-L-cysteine + [acceptor protein]-L-lysine = [E2 ubiquitin-conjugating enzyme]-L-cysteine + N(6)-ubiquitinyl-[acceptor protein]-L-lysine.</text>
        <dbReference type="EC" id="2.3.2.27"/>
    </reaction>
</comment>
<dbReference type="SUPFAM" id="SSF57850">
    <property type="entry name" value="RING/U-box"/>
    <property type="match status" value="1"/>
</dbReference>
<dbReference type="PROSITE" id="PS50089">
    <property type="entry name" value="ZF_RING_2"/>
    <property type="match status" value="1"/>
</dbReference>
<dbReference type="SMART" id="SM00184">
    <property type="entry name" value="RING"/>
    <property type="match status" value="1"/>
</dbReference>
<evidence type="ECO:0000313" key="9">
    <source>
        <dbReference type="EMBL" id="KQK11360.1"/>
    </source>
</evidence>
<evidence type="ECO:0000256" key="1">
    <source>
        <dbReference type="ARBA" id="ARBA00000900"/>
    </source>
</evidence>
<protein>
    <recommendedName>
        <fullName evidence="2">RING-type E3 ubiquitin transferase</fullName>
        <ecNumber evidence="2">2.3.2.27</ecNumber>
    </recommendedName>
</protein>
<dbReference type="AlphaFoldDB" id="I1HUV4"/>
<evidence type="ECO:0000256" key="3">
    <source>
        <dbReference type="ARBA" id="ARBA00022723"/>
    </source>
</evidence>
<dbReference type="SMART" id="SM01197">
    <property type="entry name" value="FANCL_C"/>
    <property type="match status" value="1"/>
</dbReference>
<reference evidence="10" key="3">
    <citation type="submission" date="2018-08" db="UniProtKB">
        <authorList>
            <consortium name="EnsemblPlants"/>
        </authorList>
    </citation>
    <scope>IDENTIFICATION</scope>
    <source>
        <strain evidence="10">cv. Bd21</strain>
    </source>
</reference>
<evidence type="ECO:0000256" key="5">
    <source>
        <dbReference type="ARBA" id="ARBA00022833"/>
    </source>
</evidence>
<dbReference type="KEGG" id="bdi:104583370"/>
<evidence type="ECO:0000256" key="7">
    <source>
        <dbReference type="PROSITE-ProRule" id="PRU00175"/>
    </source>
</evidence>
<dbReference type="EnsemblPlants" id="KQK11360">
    <property type="protein sequence ID" value="KQK11360"/>
    <property type="gene ID" value="BRADI_2g59680v3"/>
</dbReference>
<dbReference type="GO" id="GO:0061630">
    <property type="term" value="F:ubiquitin protein ligase activity"/>
    <property type="evidence" value="ECO:0000318"/>
    <property type="project" value="GO_Central"/>
</dbReference>
<dbReference type="GO" id="GO:0043161">
    <property type="term" value="P:proteasome-mediated ubiquitin-dependent protein catabolic process"/>
    <property type="evidence" value="ECO:0000318"/>
    <property type="project" value="GO_Central"/>
</dbReference>
<dbReference type="PANTHER" id="PTHR14155:SF627">
    <property type="entry name" value="OS06G0192800 PROTEIN"/>
    <property type="match status" value="1"/>
</dbReference>
<dbReference type="EMBL" id="CM000881">
    <property type="protein sequence ID" value="KQK11360.1"/>
    <property type="molecule type" value="Genomic_DNA"/>
</dbReference>
<keyword evidence="4 7" id="KW-0863">Zinc-finger</keyword>
<evidence type="ECO:0000259" key="8">
    <source>
        <dbReference type="PROSITE" id="PS50089"/>
    </source>
</evidence>
<sequence length="254" mass="27768">MASQQESPYTVHAESKLLKFKTRQTKKPAPWPRDSLLVRIGCSVRISSESHHLTPTGPGRSAELERQQYEYAPDSDEEVVIVVFHAEDLRSDAACRAAFRRKLRRLPQLAGFRGAEVALWDAFVPPGVVGEILSAAASALVAAGGEEEDDLRSSVGYCCDVWMHVEAATVYSEAKALLLSCTDDDVVGGGEEQCPICMEELTEDGGGVTALPGCSHAFHRACILEWLHTAPTCPCCRGELMQYLPHQYCQCDEA</sequence>
<accession>I1HUV4</accession>
<dbReference type="OrthoDB" id="636518at2759"/>
<gene>
    <name evidence="10" type="primary">LOC104583370</name>
    <name evidence="9" type="ORF">BRADI_2g59680v3</name>
</gene>
<evidence type="ECO:0000256" key="4">
    <source>
        <dbReference type="ARBA" id="ARBA00022771"/>
    </source>
</evidence>
<dbReference type="GeneID" id="104583370"/>
<dbReference type="Pfam" id="PF13639">
    <property type="entry name" value="zf-RING_2"/>
    <property type="match status" value="1"/>
</dbReference>
<dbReference type="InterPro" id="IPR013083">
    <property type="entry name" value="Znf_RING/FYVE/PHD"/>
</dbReference>
<dbReference type="InterPro" id="IPR053238">
    <property type="entry name" value="RING-H2_zinc_finger"/>
</dbReference>
<evidence type="ECO:0000256" key="2">
    <source>
        <dbReference type="ARBA" id="ARBA00012483"/>
    </source>
</evidence>